<proteinExistence type="predicted"/>
<evidence type="ECO:0000313" key="3">
    <source>
        <dbReference type="EMBL" id="MFM2484861.1"/>
    </source>
</evidence>
<dbReference type="Gene3D" id="3.40.190.10">
    <property type="entry name" value="Periplasmic binding protein-like II"/>
    <property type="match status" value="1"/>
</dbReference>
<organism evidence="3 4">
    <name type="scientific">Celerinatantimonas yamalensis</name>
    <dbReference type="NCBI Taxonomy" id="559956"/>
    <lineage>
        <taxon>Bacteria</taxon>
        <taxon>Pseudomonadati</taxon>
        <taxon>Pseudomonadota</taxon>
        <taxon>Gammaproteobacteria</taxon>
        <taxon>Celerinatantimonadaceae</taxon>
        <taxon>Celerinatantimonas</taxon>
    </lineage>
</organism>
<dbReference type="Proteomes" id="UP001629953">
    <property type="component" value="Unassembled WGS sequence"/>
</dbReference>
<reference evidence="3 4" key="1">
    <citation type="journal article" date="2013" name="Int. J. Syst. Evol. Microbiol.">
        <title>Celerinatantimonas yamalensis sp. nov., a cold-adapted diazotrophic bacterium from a cold permafrost brine.</title>
        <authorList>
            <person name="Shcherbakova V."/>
            <person name="Chuvilskaya N."/>
            <person name="Rivkina E."/>
            <person name="Demidov N."/>
            <person name="Uchaeva V."/>
            <person name="Suetin S."/>
            <person name="Suzina N."/>
            <person name="Gilichinsky D."/>
        </authorList>
    </citation>
    <scope>NUCLEOTIDE SEQUENCE [LARGE SCALE GENOMIC DNA]</scope>
    <source>
        <strain evidence="3 4">C7</strain>
    </source>
</reference>
<dbReference type="SUPFAM" id="SSF53850">
    <property type="entry name" value="Periplasmic binding protein-like II"/>
    <property type="match status" value="1"/>
</dbReference>
<dbReference type="Gene3D" id="3.10.105.10">
    <property type="entry name" value="Dipeptide-binding Protein, Domain 3"/>
    <property type="match status" value="1"/>
</dbReference>
<dbReference type="Pfam" id="PF00496">
    <property type="entry name" value="SBP_bac_5"/>
    <property type="match status" value="1"/>
</dbReference>
<dbReference type="InterPro" id="IPR030678">
    <property type="entry name" value="Peptide/Ni-bd"/>
</dbReference>
<keyword evidence="1" id="KW-0732">Signal</keyword>
<dbReference type="RefSeq" id="WP_408623051.1">
    <property type="nucleotide sequence ID" value="NZ_JBEQCT010000002.1"/>
</dbReference>
<dbReference type="CDD" id="cd08512">
    <property type="entry name" value="PBP2_NikA_DppA_OppA_like_7"/>
    <property type="match status" value="1"/>
</dbReference>
<comment type="caution">
    <text evidence="3">The sequence shown here is derived from an EMBL/GenBank/DDBJ whole genome shotgun (WGS) entry which is preliminary data.</text>
</comment>
<name>A0ABW9G5C4_9GAMM</name>
<gene>
    <name evidence="3" type="ORF">ABUE30_07255</name>
</gene>
<feature type="chain" id="PRO_5045184657" evidence="1">
    <location>
        <begin position="22"/>
        <end position="521"/>
    </location>
</feature>
<keyword evidence="4" id="KW-1185">Reference proteome</keyword>
<dbReference type="InterPro" id="IPR039424">
    <property type="entry name" value="SBP_5"/>
</dbReference>
<dbReference type="PIRSF" id="PIRSF002741">
    <property type="entry name" value="MppA"/>
    <property type="match status" value="1"/>
</dbReference>
<feature type="domain" description="Solute-binding protein family 5" evidence="2">
    <location>
        <begin position="72"/>
        <end position="435"/>
    </location>
</feature>
<evidence type="ECO:0000256" key="1">
    <source>
        <dbReference type="SAM" id="SignalP"/>
    </source>
</evidence>
<sequence length="521" mass="57451">MQKLFIAIVLILCNASITAYAKTPKGVLVVAQSLDDIISLDPGTGFELSSVQSFYNTYQRLVQPSPTEPTQLIAGLARSWHSAAHKIVFDLKPNATFASGNAVRPEDVIFSLTRVIELNQSPAFILAQLGWTAKNVHQFVKKTGLHQVTISWNKAISPQVALAVLSAPVASIIDKKVAMSHAQNSDLASYWLKTHSAGSGSYIIKRYVPHKVLLLAANPSSPDGAPKTPMILIKNVPDASTRQLLLEQGDADIAQNLGADQIHSLAHQAGVTTESLPYATVYYLMFNTKASTALGNPKFWQAARWAFDYKGIAHDLMRDQLQVHQSFLPIGFQGALHDNPYYYDPRKAQQILQHAGIEHPEFTLLVNNQPPFSDIAQALQGSFAKAGIKVILQQAISSQVSSQVKQHHYQATIGFWGPDYFDPHTNASAFAYNPEDGQNKTIAWRANWHIPTLNQQTLAALAQPDPAKRTQMYQRLQVQVRDNSPFVIGLQTRKLLALRNNVKGFIQGSAPGMVYYQNVTK</sequence>
<evidence type="ECO:0000259" key="2">
    <source>
        <dbReference type="Pfam" id="PF00496"/>
    </source>
</evidence>
<protein>
    <submittedName>
        <fullName evidence="3">ABC transporter substrate-binding protein</fullName>
    </submittedName>
</protein>
<evidence type="ECO:0000313" key="4">
    <source>
        <dbReference type="Proteomes" id="UP001629953"/>
    </source>
</evidence>
<dbReference type="EMBL" id="JBEQCT010000002">
    <property type="protein sequence ID" value="MFM2484861.1"/>
    <property type="molecule type" value="Genomic_DNA"/>
</dbReference>
<dbReference type="PANTHER" id="PTHR30290">
    <property type="entry name" value="PERIPLASMIC BINDING COMPONENT OF ABC TRANSPORTER"/>
    <property type="match status" value="1"/>
</dbReference>
<dbReference type="Gene3D" id="3.90.76.10">
    <property type="entry name" value="Dipeptide-binding Protein, Domain 1"/>
    <property type="match status" value="1"/>
</dbReference>
<feature type="signal peptide" evidence="1">
    <location>
        <begin position="1"/>
        <end position="21"/>
    </location>
</feature>
<dbReference type="InterPro" id="IPR000914">
    <property type="entry name" value="SBP_5_dom"/>
</dbReference>
<accession>A0ABW9G5C4</accession>